<dbReference type="InterPro" id="IPR022805">
    <property type="entry name" value="PEP_COase_bac/pln-type"/>
</dbReference>
<dbReference type="PANTHER" id="PTHR30523:SF6">
    <property type="entry name" value="PHOSPHOENOLPYRUVATE CARBOXYLASE"/>
    <property type="match status" value="1"/>
</dbReference>
<dbReference type="SUPFAM" id="SSF51621">
    <property type="entry name" value="Phosphoenolpyruvate/pyruvate domain"/>
    <property type="match status" value="1"/>
</dbReference>
<evidence type="ECO:0000256" key="2">
    <source>
        <dbReference type="ARBA" id="ARBA00003670"/>
    </source>
</evidence>
<proteinExistence type="inferred from homology"/>
<dbReference type="PANTHER" id="PTHR30523">
    <property type="entry name" value="PHOSPHOENOLPYRUVATE CARBOXYLASE"/>
    <property type="match status" value="1"/>
</dbReference>
<dbReference type="EC" id="4.1.1.31" evidence="4 10"/>
<dbReference type="InterPro" id="IPR021135">
    <property type="entry name" value="PEP_COase"/>
</dbReference>
<dbReference type="InterPro" id="IPR015813">
    <property type="entry name" value="Pyrv/PenolPyrv_kinase-like_dom"/>
</dbReference>
<feature type="active site" evidence="10 11">
    <location>
        <position position="181"/>
    </location>
</feature>
<evidence type="ECO:0000256" key="8">
    <source>
        <dbReference type="ARBA" id="ARBA00023300"/>
    </source>
</evidence>
<evidence type="ECO:0000256" key="9">
    <source>
        <dbReference type="ARBA" id="ARBA00048995"/>
    </source>
</evidence>
<evidence type="ECO:0000256" key="5">
    <source>
        <dbReference type="ARBA" id="ARBA00022419"/>
    </source>
</evidence>
<keyword evidence="7 10" id="KW-0456">Lyase</keyword>
<evidence type="ECO:0000256" key="4">
    <source>
        <dbReference type="ARBA" id="ARBA00012305"/>
    </source>
</evidence>
<dbReference type="InterPro" id="IPR033129">
    <property type="entry name" value="PEPCASE_His_AS"/>
</dbReference>
<evidence type="ECO:0000256" key="13">
    <source>
        <dbReference type="SAM" id="MobiDB-lite"/>
    </source>
</evidence>
<comment type="caution">
    <text evidence="14">The sequence shown here is derived from an EMBL/GenBank/DDBJ whole genome shotgun (WGS) entry which is preliminary data.</text>
</comment>
<dbReference type="PROSITE" id="PS00393">
    <property type="entry name" value="PEPCASE_2"/>
    <property type="match status" value="1"/>
</dbReference>
<dbReference type="EMBL" id="BAFD01000081">
    <property type="protein sequence ID" value="GAB45094.1"/>
    <property type="molecule type" value="Genomic_DNA"/>
</dbReference>
<dbReference type="PRINTS" id="PR00150">
    <property type="entry name" value="PEPCARBXLASE"/>
</dbReference>
<dbReference type="NCBIfam" id="NF000584">
    <property type="entry name" value="PRK00009.1"/>
    <property type="match status" value="1"/>
</dbReference>
<dbReference type="PROSITE" id="PS00781">
    <property type="entry name" value="PEPCASE_1"/>
    <property type="match status" value="1"/>
</dbReference>
<accession>A0ABQ0HGT0</accession>
<sequence>MPRPGCPGILDGMSETAPARGVPDWRPSISIVDHIVVDDEGRALTEPLREDIRLLGGILGDVVREHSGRDVFDLVESARVAAFRVRRNEIDRTELADMFVDLDVSTAVPVIRAFSHFALLANLAEDIHRERRRAIHVRAGDPPQDSSLAATYRKLADAGLGDDEVGRTLSDAAVIPVITAHPTETRRRTVFEAQNRITELMRFRGRTELMPDEDAEVTESIRRQILTLWQTALIRLERLTIQDEIRSGLRYYDASFFEVVPAINTAVRAALRSTYPDAGLADDPMIRMGSWIGGDRDGNPFVNSDVVTLATTLAAQAAVGHHLSELESLAQELSMSARLIDASDTLFDLAGADADDPGADEPFRLALRAIRSRLLATARDMFDDDFLTSSEEKSIDGRQPYGDAAELLADLDVIDGALRANNDDPIADDRLLALREAVRTFGFHLSGLDMRQNSDTHEEVVAELLAWAGVHPDYASLEESARVEILSAELSARRPLTSPDAELSELATKELGIVRAAARAVATFGPAAVPNYIISMCTSVSDMLEALILLKEAGLYDPNDGTPRCTVRVVPLFETIEDLQQGAQTLLAVLDVPFYRAMVDSQNGIQEIMLGYSDSNKDGGYMAANWALYRAELDLVDAASQSGIRLRLFHGRGGTVGRGGGPSYDAILAQPPGAVQGSLRITEQGEIIAAKYAEPVAARRNLETLLAATIESSLLDTEGLGDESDSAYEIMDDIAAKARAAYSRLVHETPGFVEYFTTSTPLSEIGALNIGSRPASRKQTEKISDLRAIPWVLSWTQSRVMLPGWYGTGSAFEEWVADDPDRLETLRRYYAKWPFFRTVMSNMAQVLAKSDMGLAHRYAQLVPDEELRDKVFGMIVDEHERTIAMCAKITGTDDLLHDNAALKRSVYNRFPYLEPLNLLQVELLRRFRAGEDTPIVRRGIQLTMNGLATALRNSG</sequence>
<dbReference type="Gene3D" id="1.20.1440.90">
    <property type="entry name" value="Phosphoenolpyruvate/pyruvate domain"/>
    <property type="match status" value="1"/>
</dbReference>
<keyword evidence="15" id="KW-1185">Reference proteome</keyword>
<keyword evidence="6 10" id="KW-0460">Magnesium</keyword>
<evidence type="ECO:0000256" key="1">
    <source>
        <dbReference type="ARBA" id="ARBA00001946"/>
    </source>
</evidence>
<evidence type="ECO:0000313" key="15">
    <source>
        <dbReference type="Proteomes" id="UP000004881"/>
    </source>
</evidence>
<feature type="region of interest" description="Disordered" evidence="13">
    <location>
        <begin position="1"/>
        <end position="20"/>
    </location>
</feature>
<evidence type="ECO:0000256" key="11">
    <source>
        <dbReference type="PROSITE-ProRule" id="PRU10111"/>
    </source>
</evidence>
<dbReference type="InterPro" id="IPR018129">
    <property type="entry name" value="PEP_COase_Lys_AS"/>
</dbReference>
<feature type="active site" evidence="10 12">
    <location>
        <position position="617"/>
    </location>
</feature>
<evidence type="ECO:0000256" key="10">
    <source>
        <dbReference type="HAMAP-Rule" id="MF_00595"/>
    </source>
</evidence>
<comment type="catalytic activity">
    <reaction evidence="9 10">
        <text>oxaloacetate + phosphate = phosphoenolpyruvate + hydrogencarbonate</text>
        <dbReference type="Rhea" id="RHEA:28370"/>
        <dbReference type="ChEBI" id="CHEBI:16452"/>
        <dbReference type="ChEBI" id="CHEBI:17544"/>
        <dbReference type="ChEBI" id="CHEBI:43474"/>
        <dbReference type="ChEBI" id="CHEBI:58702"/>
        <dbReference type="EC" id="4.1.1.31"/>
    </reaction>
</comment>
<evidence type="ECO:0000256" key="12">
    <source>
        <dbReference type="PROSITE-ProRule" id="PRU10112"/>
    </source>
</evidence>
<evidence type="ECO:0000256" key="3">
    <source>
        <dbReference type="ARBA" id="ARBA00008346"/>
    </source>
</evidence>
<evidence type="ECO:0000256" key="7">
    <source>
        <dbReference type="ARBA" id="ARBA00023239"/>
    </source>
</evidence>
<dbReference type="Proteomes" id="UP000004881">
    <property type="component" value="Unassembled WGS sequence"/>
</dbReference>
<evidence type="ECO:0000313" key="14">
    <source>
        <dbReference type="EMBL" id="GAB45094.1"/>
    </source>
</evidence>
<reference evidence="14 15" key="1">
    <citation type="submission" date="2012-02" db="EMBL/GenBank/DDBJ databases">
        <title>Whole genome shotgun sequence of Gordonia terrae NBRC 100016.</title>
        <authorList>
            <person name="Takarada H."/>
            <person name="Hosoyama A."/>
            <person name="Tsuchikane K."/>
            <person name="Katsumata H."/>
            <person name="Yamazaki S."/>
            <person name="Fujita N."/>
        </authorList>
    </citation>
    <scope>NUCLEOTIDE SEQUENCE [LARGE SCALE GENOMIC DNA]</scope>
    <source>
        <strain evidence="14 15">NBRC 100016</strain>
    </source>
</reference>
<protein>
    <recommendedName>
        <fullName evidence="5 10">Phosphoenolpyruvate carboxylase</fullName>
        <shortName evidence="10">PEPC</shortName>
        <shortName evidence="10">PEPCase</shortName>
        <ecNumber evidence="4 10">4.1.1.31</ecNumber>
    </recommendedName>
</protein>
<evidence type="ECO:0000256" key="6">
    <source>
        <dbReference type="ARBA" id="ARBA00022842"/>
    </source>
</evidence>
<dbReference type="Pfam" id="PF00311">
    <property type="entry name" value="PEPcase"/>
    <property type="match status" value="1"/>
</dbReference>
<comment type="cofactor">
    <cofactor evidence="1 10">
        <name>Mg(2+)</name>
        <dbReference type="ChEBI" id="CHEBI:18420"/>
    </cofactor>
</comment>
<comment type="subunit">
    <text evidence="10">Homotetramer.</text>
</comment>
<organism evidence="14 15">
    <name type="scientific">Gordonia terrae NBRC 100016</name>
    <dbReference type="NCBI Taxonomy" id="1089454"/>
    <lineage>
        <taxon>Bacteria</taxon>
        <taxon>Bacillati</taxon>
        <taxon>Actinomycetota</taxon>
        <taxon>Actinomycetes</taxon>
        <taxon>Mycobacteriales</taxon>
        <taxon>Gordoniaceae</taxon>
        <taxon>Gordonia</taxon>
    </lineage>
</organism>
<keyword evidence="8 10" id="KW-0120">Carbon dioxide fixation</keyword>
<gene>
    <name evidence="10 14" type="primary">ppc</name>
    <name evidence="14" type="ORF">GOTRE_081_00360</name>
</gene>
<comment type="function">
    <text evidence="2 10">Forms oxaloacetate, a four-carbon dicarboxylic acid source for the tricarboxylic acid cycle.</text>
</comment>
<name>A0ABQ0HGT0_9ACTN</name>
<comment type="similarity">
    <text evidence="3 10">Belongs to the PEPCase type 1 family.</text>
</comment>
<dbReference type="HAMAP" id="MF_00595">
    <property type="entry name" value="PEPcase_type1"/>
    <property type="match status" value="1"/>
</dbReference>